<keyword evidence="1" id="KW-0812">Transmembrane</keyword>
<sequence length="72" mass="7015">MPKRSQADSPSYLLSVRASIILALSVLAGGAAVGLTFASGGGWASALLAGGAAAGSALLLFNQIIGDNGVDR</sequence>
<keyword evidence="3" id="KW-1185">Reference proteome</keyword>
<keyword evidence="1" id="KW-0472">Membrane</keyword>
<organism evidence="2 3">
    <name type="scientific">Micromonospora pallida</name>
    <dbReference type="NCBI Taxonomy" id="145854"/>
    <lineage>
        <taxon>Bacteria</taxon>
        <taxon>Bacillati</taxon>
        <taxon>Actinomycetota</taxon>
        <taxon>Actinomycetes</taxon>
        <taxon>Micromonosporales</taxon>
        <taxon>Micromonosporaceae</taxon>
        <taxon>Micromonospora</taxon>
    </lineage>
</organism>
<name>A0A1C6RSW2_9ACTN</name>
<accession>A0A1C6RSW2</accession>
<evidence type="ECO:0000256" key="1">
    <source>
        <dbReference type="SAM" id="Phobius"/>
    </source>
</evidence>
<dbReference type="EMBL" id="FMHW01000002">
    <property type="protein sequence ID" value="SCL20271.1"/>
    <property type="molecule type" value="Genomic_DNA"/>
</dbReference>
<proteinExistence type="predicted"/>
<evidence type="ECO:0000313" key="3">
    <source>
        <dbReference type="Proteomes" id="UP000198959"/>
    </source>
</evidence>
<protein>
    <submittedName>
        <fullName evidence="2">Uncharacterized protein</fullName>
    </submittedName>
</protein>
<dbReference type="AlphaFoldDB" id="A0A1C6RSW2"/>
<feature type="transmembrane region" description="Helical" evidence="1">
    <location>
        <begin position="43"/>
        <end position="65"/>
    </location>
</feature>
<feature type="transmembrane region" description="Helical" evidence="1">
    <location>
        <begin position="12"/>
        <end position="37"/>
    </location>
</feature>
<reference evidence="3" key="1">
    <citation type="submission" date="2016-06" db="EMBL/GenBank/DDBJ databases">
        <authorList>
            <person name="Varghese N."/>
            <person name="Submissions Spin"/>
        </authorList>
    </citation>
    <scope>NUCLEOTIDE SEQUENCE [LARGE SCALE GENOMIC DNA]</scope>
    <source>
        <strain evidence="3">DSM 43817</strain>
    </source>
</reference>
<gene>
    <name evidence="2" type="ORF">GA0074692_0827</name>
</gene>
<evidence type="ECO:0000313" key="2">
    <source>
        <dbReference type="EMBL" id="SCL20271.1"/>
    </source>
</evidence>
<dbReference type="Proteomes" id="UP000198959">
    <property type="component" value="Unassembled WGS sequence"/>
</dbReference>
<keyword evidence="1" id="KW-1133">Transmembrane helix</keyword>